<comment type="subcellular location">
    <subcellularLocation>
        <location evidence="1">Endomembrane system</location>
        <topology evidence="1">Multi-pass membrane protein</topology>
    </subcellularLocation>
</comment>
<dbReference type="PANTHER" id="PTHR10778">
    <property type="entry name" value="SOLUTE CARRIER FAMILY 35 MEMBER B"/>
    <property type="match status" value="1"/>
</dbReference>
<keyword evidence="4 7" id="KW-0812">Transmembrane</keyword>
<keyword evidence="3" id="KW-0762">Sugar transport</keyword>
<keyword evidence="2" id="KW-0813">Transport</keyword>
<reference evidence="8" key="1">
    <citation type="journal article" date="2018" name="Genome Biol. Evol.">
        <title>Genomics and development of Lentinus tigrinus, a white-rot wood-decaying mushroom with dimorphic fruiting bodies.</title>
        <authorList>
            <person name="Wu B."/>
            <person name="Xu Z."/>
            <person name="Knudson A."/>
            <person name="Carlson A."/>
            <person name="Chen N."/>
            <person name="Kovaka S."/>
            <person name="LaButti K."/>
            <person name="Lipzen A."/>
            <person name="Pennachio C."/>
            <person name="Riley R."/>
            <person name="Schakwitz W."/>
            <person name="Umezawa K."/>
            <person name="Ohm R.A."/>
            <person name="Grigoriev I.V."/>
            <person name="Nagy L.G."/>
            <person name="Gibbons J."/>
            <person name="Hibbett D."/>
        </authorList>
    </citation>
    <scope>NUCLEOTIDE SEQUENCE [LARGE SCALE GENOMIC DNA]</scope>
    <source>
        <strain evidence="8">ALCF2SS1-6</strain>
    </source>
</reference>
<proteinExistence type="predicted"/>
<feature type="transmembrane region" description="Helical" evidence="7">
    <location>
        <begin position="141"/>
        <end position="160"/>
    </location>
</feature>
<gene>
    <name evidence="8" type="ORF">L227DRAFT_652219</name>
</gene>
<name>A0A5C2SFK1_9APHY</name>
<keyword evidence="6 7" id="KW-0472">Membrane</keyword>
<dbReference type="GO" id="GO:0005789">
    <property type="term" value="C:endoplasmic reticulum membrane"/>
    <property type="evidence" value="ECO:0007669"/>
    <property type="project" value="TreeGrafter"/>
</dbReference>
<evidence type="ECO:0000256" key="5">
    <source>
        <dbReference type="ARBA" id="ARBA00022989"/>
    </source>
</evidence>
<dbReference type="InterPro" id="IPR013657">
    <property type="entry name" value="SCL35B1-4/HUT1"/>
</dbReference>
<sequence>MSIHALTLATISDWTAIFTLIFGGCCSNALTLEQLTRAHPNAGSLITFAQFITISIQGLPRFLTTTRWHGLIIPRLRKRKIPLKPYFVQVALFYGISLLNNMAFGYKIPMPVHIIFRSGGLVVSMVMGWAFAGRRYNTTQVASVLLVTAGVILTTLSASGAKARTGSSSATSQSGSSSQYATGIAILTLALILGGALGLAQDWTYNRYTRSPIANPQATVTKNGYANGSVKDPQTDKADSIQPWQESMFYLHFLSLPMFLFVRQDLAGQASALHASEPLRVTLSASAIAPESSSLLGPLMPTLYPPFGLMEPLTLAVPFLDYLKEQLLEIPSGYIPLTLTSLTSVVCVAGVNRLTARVSSLTVTLVLVVRKAVSMVISVFLFGAKGGQINTGMMWAGAALVFLGTMGYAAGSRKGKRVDTNTMEGQKTKKE</sequence>
<evidence type="ECO:0000256" key="2">
    <source>
        <dbReference type="ARBA" id="ARBA00022448"/>
    </source>
</evidence>
<feature type="transmembrane region" description="Helical" evidence="7">
    <location>
        <begin position="393"/>
        <end position="411"/>
    </location>
</feature>
<dbReference type="InterPro" id="IPR037185">
    <property type="entry name" value="EmrE-like"/>
</dbReference>
<dbReference type="EMBL" id="ML122260">
    <property type="protein sequence ID" value="RPD62078.1"/>
    <property type="molecule type" value="Genomic_DNA"/>
</dbReference>
<accession>A0A5C2SFK1</accession>
<keyword evidence="5 7" id="KW-1133">Transmembrane helix</keyword>
<dbReference type="GO" id="GO:0005462">
    <property type="term" value="F:UDP-N-acetylglucosamine transmembrane transporter activity"/>
    <property type="evidence" value="ECO:0007669"/>
    <property type="project" value="TreeGrafter"/>
</dbReference>
<organism evidence="8 9">
    <name type="scientific">Lentinus tigrinus ALCF2SS1-6</name>
    <dbReference type="NCBI Taxonomy" id="1328759"/>
    <lineage>
        <taxon>Eukaryota</taxon>
        <taxon>Fungi</taxon>
        <taxon>Dikarya</taxon>
        <taxon>Basidiomycota</taxon>
        <taxon>Agaricomycotina</taxon>
        <taxon>Agaricomycetes</taxon>
        <taxon>Polyporales</taxon>
        <taxon>Polyporaceae</taxon>
        <taxon>Lentinus</taxon>
    </lineage>
</organism>
<dbReference type="Proteomes" id="UP000313359">
    <property type="component" value="Unassembled WGS sequence"/>
</dbReference>
<evidence type="ECO:0000256" key="6">
    <source>
        <dbReference type="ARBA" id="ARBA00023136"/>
    </source>
</evidence>
<feature type="transmembrane region" description="Helical" evidence="7">
    <location>
        <begin position="114"/>
        <end position="132"/>
    </location>
</feature>
<evidence type="ECO:0000313" key="9">
    <source>
        <dbReference type="Proteomes" id="UP000313359"/>
    </source>
</evidence>
<evidence type="ECO:0000256" key="4">
    <source>
        <dbReference type="ARBA" id="ARBA00022692"/>
    </source>
</evidence>
<evidence type="ECO:0000256" key="7">
    <source>
        <dbReference type="SAM" id="Phobius"/>
    </source>
</evidence>
<dbReference type="GO" id="GO:0005464">
    <property type="term" value="F:UDP-xylose transmembrane transporter activity"/>
    <property type="evidence" value="ECO:0007669"/>
    <property type="project" value="TreeGrafter"/>
</dbReference>
<evidence type="ECO:0000256" key="3">
    <source>
        <dbReference type="ARBA" id="ARBA00022597"/>
    </source>
</evidence>
<evidence type="ECO:0000256" key="1">
    <source>
        <dbReference type="ARBA" id="ARBA00004127"/>
    </source>
</evidence>
<feature type="transmembrane region" description="Helical" evidence="7">
    <location>
        <begin position="361"/>
        <end position="381"/>
    </location>
</feature>
<dbReference type="GO" id="GO:0000139">
    <property type="term" value="C:Golgi membrane"/>
    <property type="evidence" value="ECO:0007669"/>
    <property type="project" value="TreeGrafter"/>
</dbReference>
<feature type="transmembrane region" description="Helical" evidence="7">
    <location>
        <begin position="86"/>
        <end position="108"/>
    </location>
</feature>
<protein>
    <submittedName>
        <fullName evidence="8">UAA transporter</fullName>
    </submittedName>
</protein>
<dbReference type="OrthoDB" id="999962at2759"/>
<dbReference type="SUPFAM" id="SSF103481">
    <property type="entry name" value="Multidrug resistance efflux transporter EmrE"/>
    <property type="match status" value="1"/>
</dbReference>
<dbReference type="AlphaFoldDB" id="A0A5C2SFK1"/>
<dbReference type="Pfam" id="PF08449">
    <property type="entry name" value="UAA"/>
    <property type="match status" value="2"/>
</dbReference>
<dbReference type="PANTHER" id="PTHR10778:SF4">
    <property type="entry name" value="NUCLEOTIDE SUGAR TRANSPORTER SLC35B4"/>
    <property type="match status" value="1"/>
</dbReference>
<feature type="transmembrane region" description="Helical" evidence="7">
    <location>
        <begin position="180"/>
        <end position="200"/>
    </location>
</feature>
<evidence type="ECO:0000313" key="8">
    <source>
        <dbReference type="EMBL" id="RPD62078.1"/>
    </source>
</evidence>
<keyword evidence="9" id="KW-1185">Reference proteome</keyword>